<reference evidence="1 2" key="1">
    <citation type="journal article" date="2018" name="Sci. Rep.">
        <title>Comparative analysis of the Pocillopora damicornis genome highlights role of immune system in coral evolution.</title>
        <authorList>
            <person name="Cunning R."/>
            <person name="Bay R.A."/>
            <person name="Gillette P."/>
            <person name="Baker A.C."/>
            <person name="Traylor-Knowles N."/>
        </authorList>
    </citation>
    <scope>NUCLEOTIDE SEQUENCE [LARGE SCALE GENOMIC DNA]</scope>
    <source>
        <strain evidence="1">RSMAS</strain>
        <tissue evidence="1">Whole animal</tissue>
    </source>
</reference>
<evidence type="ECO:0000313" key="2">
    <source>
        <dbReference type="Proteomes" id="UP000275408"/>
    </source>
</evidence>
<gene>
    <name evidence="1" type="ORF">pdam_00025328</name>
</gene>
<evidence type="ECO:0000313" key="1">
    <source>
        <dbReference type="EMBL" id="RMX55710.1"/>
    </source>
</evidence>
<comment type="caution">
    <text evidence="1">The sequence shown here is derived from an EMBL/GenBank/DDBJ whole genome shotgun (WGS) entry which is preliminary data.</text>
</comment>
<dbReference type="EMBL" id="RCHS01001017">
    <property type="protein sequence ID" value="RMX55710.1"/>
    <property type="molecule type" value="Genomic_DNA"/>
</dbReference>
<organism evidence="1 2">
    <name type="scientific">Pocillopora damicornis</name>
    <name type="common">Cauliflower coral</name>
    <name type="synonym">Millepora damicornis</name>
    <dbReference type="NCBI Taxonomy" id="46731"/>
    <lineage>
        <taxon>Eukaryota</taxon>
        <taxon>Metazoa</taxon>
        <taxon>Cnidaria</taxon>
        <taxon>Anthozoa</taxon>
        <taxon>Hexacorallia</taxon>
        <taxon>Scleractinia</taxon>
        <taxon>Astrocoeniina</taxon>
        <taxon>Pocilloporidae</taxon>
        <taxon>Pocillopora</taxon>
    </lineage>
</organism>
<sequence>MATYWEELSTGLYNLTDKKHYNLTNSTTLLNSEVSEYIKSGRDTMLIDPDLHGIFTKRKATVSNLSNDTIPAVGVKYLNDGRWKSLERMPSFTRAELNQHAKCHHSFKKSEAPIDLLVQQVWFVTAIVRQVLLDCMPNTPCPALPAPACLARNAYWIRHFPAMEYDPNTAKKANYNLSRWKSQEKKSLELDDASTEEAHNIRLGAEVKKKKPEPSECEQPSERLILLLAEVNKYTPGNLLIDGHVNFNDNNRIH</sequence>
<accession>A0A3M6UPY4</accession>
<proteinExistence type="predicted"/>
<dbReference type="Proteomes" id="UP000275408">
    <property type="component" value="Unassembled WGS sequence"/>
</dbReference>
<protein>
    <submittedName>
        <fullName evidence="1">Uncharacterized protein</fullName>
    </submittedName>
</protein>
<name>A0A3M6UPY4_POCDA</name>
<feature type="non-terminal residue" evidence="1">
    <location>
        <position position="254"/>
    </location>
</feature>
<keyword evidence="2" id="KW-1185">Reference proteome</keyword>
<dbReference type="AlphaFoldDB" id="A0A3M6UPY4"/>